<reference evidence="3" key="3">
    <citation type="submission" date="2025-09" db="UniProtKB">
        <authorList>
            <consortium name="Ensembl"/>
        </authorList>
    </citation>
    <scope>IDENTIFICATION</scope>
</reference>
<dbReference type="GeneTree" id="ENSGT00940000168621"/>
<dbReference type="Ensembl" id="ENSMMDT00005052772.1">
    <property type="protein sequence ID" value="ENSMMDP00005051760.1"/>
    <property type="gene ID" value="ENSMMDG00005023386.1"/>
</dbReference>
<evidence type="ECO:0000256" key="1">
    <source>
        <dbReference type="SAM" id="SignalP"/>
    </source>
</evidence>
<dbReference type="Gene3D" id="2.10.60.10">
    <property type="entry name" value="CD59"/>
    <property type="match status" value="1"/>
</dbReference>
<dbReference type="InterPro" id="IPR045860">
    <property type="entry name" value="Snake_toxin-like_sf"/>
</dbReference>
<proteinExistence type="predicted"/>
<organism evidence="3 4">
    <name type="scientific">Myripristis murdjan</name>
    <name type="common">pinecone soldierfish</name>
    <dbReference type="NCBI Taxonomy" id="586833"/>
    <lineage>
        <taxon>Eukaryota</taxon>
        <taxon>Metazoa</taxon>
        <taxon>Chordata</taxon>
        <taxon>Craniata</taxon>
        <taxon>Vertebrata</taxon>
        <taxon>Euteleostomi</taxon>
        <taxon>Actinopterygii</taxon>
        <taxon>Neopterygii</taxon>
        <taxon>Teleostei</taxon>
        <taxon>Neoteleostei</taxon>
        <taxon>Acanthomorphata</taxon>
        <taxon>Holocentriformes</taxon>
        <taxon>Holocentridae</taxon>
        <taxon>Myripristis</taxon>
    </lineage>
</organism>
<keyword evidence="4" id="KW-1185">Reference proteome</keyword>
<accession>A0A668AAF7</accession>
<feature type="domain" description="UPAR/Ly6" evidence="2">
    <location>
        <begin position="21"/>
        <end position="93"/>
    </location>
</feature>
<feature type="signal peptide" evidence="1">
    <location>
        <begin position="1"/>
        <end position="20"/>
    </location>
</feature>
<feature type="chain" id="PRO_5025336477" evidence="1">
    <location>
        <begin position="21"/>
        <end position="94"/>
    </location>
</feature>
<dbReference type="InParanoid" id="A0A668AAF7"/>
<dbReference type="AlphaFoldDB" id="A0A668AAF7"/>
<reference evidence="3" key="1">
    <citation type="submission" date="2019-06" db="EMBL/GenBank/DDBJ databases">
        <authorList>
            <consortium name="Wellcome Sanger Institute Data Sharing"/>
        </authorList>
    </citation>
    <scope>NUCLEOTIDE SEQUENCE [LARGE SCALE GENOMIC DNA]</scope>
</reference>
<gene>
    <name evidence="3" type="primary">ly97.3</name>
</gene>
<dbReference type="CDD" id="cd23611">
    <property type="entry name" value="TFP_LU_ECD_THFP5"/>
    <property type="match status" value="1"/>
</dbReference>
<keyword evidence="1" id="KW-0732">Signal</keyword>
<evidence type="ECO:0000313" key="4">
    <source>
        <dbReference type="Proteomes" id="UP000472263"/>
    </source>
</evidence>
<dbReference type="SUPFAM" id="SSF57302">
    <property type="entry name" value="Snake toxin-like"/>
    <property type="match status" value="1"/>
</dbReference>
<evidence type="ECO:0000313" key="3">
    <source>
        <dbReference type="Ensembl" id="ENSMMDP00005051760.1"/>
    </source>
</evidence>
<dbReference type="FunCoup" id="A0A668AAF7">
    <property type="interactions" value="33"/>
</dbReference>
<sequence length="94" mass="10027">TMKLLVLALAAALLFTTGESALDCHRCVSKKAGGSCELTVETCRPEKDACAAAQFSSAPYGQFQKCMALSDCQALQANAYIDIKCCSEDMCNTF</sequence>
<dbReference type="InterPro" id="IPR016054">
    <property type="entry name" value="LY6_UPA_recep-like"/>
</dbReference>
<reference evidence="3" key="2">
    <citation type="submission" date="2025-08" db="UniProtKB">
        <authorList>
            <consortium name="Ensembl"/>
        </authorList>
    </citation>
    <scope>IDENTIFICATION</scope>
</reference>
<evidence type="ECO:0000259" key="2">
    <source>
        <dbReference type="Pfam" id="PF00021"/>
    </source>
</evidence>
<dbReference type="Proteomes" id="UP000472263">
    <property type="component" value="Chromosome 17"/>
</dbReference>
<name>A0A668AAF7_9TELE</name>
<protein>
    <submittedName>
        <fullName evidence="3">CD59 glycoprotein-like</fullName>
    </submittedName>
</protein>
<dbReference type="Pfam" id="PF00021">
    <property type="entry name" value="UPAR_LY6"/>
    <property type="match status" value="1"/>
</dbReference>